<feature type="compositionally biased region" description="Low complexity" evidence="1">
    <location>
        <begin position="41"/>
        <end position="51"/>
    </location>
</feature>
<sequence length="208" mass="22971">MAPSRYRAPLSTWKRRFRLHQRHRLRPRAAPMPRGSFSNGAAPPAVSASPAPRKRTYSQAMETPKTTKATSSSQKTFKTPSLPQSSPKKLGRPPSHHSTPASTSRPTSQSTPARQMSKPSPAATPIRTAVASGKVWTGRARSPTPPTDVVEHSRGKNLYTERDKAFAVAVIQALLYRDPDTSRKAIGDYLARKAPHHSWNSWSQYIGR</sequence>
<evidence type="ECO:0000313" key="2">
    <source>
        <dbReference type="EMBL" id="KZW01947.1"/>
    </source>
</evidence>
<accession>A0A165PBQ2</accession>
<dbReference type="STRING" id="1314781.A0A165PBQ2"/>
<feature type="compositionally biased region" description="Low complexity" evidence="1">
    <location>
        <begin position="63"/>
        <end position="79"/>
    </location>
</feature>
<keyword evidence="3" id="KW-1185">Reference proteome</keyword>
<dbReference type="AlphaFoldDB" id="A0A165PBQ2"/>
<gene>
    <name evidence="2" type="ORF">EXIGLDRAFT_507475</name>
</gene>
<evidence type="ECO:0000256" key="1">
    <source>
        <dbReference type="SAM" id="MobiDB-lite"/>
    </source>
</evidence>
<dbReference type="InParanoid" id="A0A165PBQ2"/>
<feature type="compositionally biased region" description="Low complexity" evidence="1">
    <location>
        <begin position="96"/>
        <end position="113"/>
    </location>
</feature>
<proteinExistence type="predicted"/>
<protein>
    <submittedName>
        <fullName evidence="2">Uncharacterized protein</fullName>
    </submittedName>
</protein>
<dbReference type="EMBL" id="KV425890">
    <property type="protein sequence ID" value="KZW01947.1"/>
    <property type="molecule type" value="Genomic_DNA"/>
</dbReference>
<dbReference type="Proteomes" id="UP000077266">
    <property type="component" value="Unassembled WGS sequence"/>
</dbReference>
<evidence type="ECO:0000313" key="3">
    <source>
        <dbReference type="Proteomes" id="UP000077266"/>
    </source>
</evidence>
<dbReference type="OrthoDB" id="3267102at2759"/>
<organism evidence="2 3">
    <name type="scientific">Exidia glandulosa HHB12029</name>
    <dbReference type="NCBI Taxonomy" id="1314781"/>
    <lineage>
        <taxon>Eukaryota</taxon>
        <taxon>Fungi</taxon>
        <taxon>Dikarya</taxon>
        <taxon>Basidiomycota</taxon>
        <taxon>Agaricomycotina</taxon>
        <taxon>Agaricomycetes</taxon>
        <taxon>Auriculariales</taxon>
        <taxon>Exidiaceae</taxon>
        <taxon>Exidia</taxon>
    </lineage>
</organism>
<reference evidence="2 3" key="1">
    <citation type="journal article" date="2016" name="Mol. Biol. Evol.">
        <title>Comparative Genomics of Early-Diverging Mushroom-Forming Fungi Provides Insights into the Origins of Lignocellulose Decay Capabilities.</title>
        <authorList>
            <person name="Nagy L.G."/>
            <person name="Riley R."/>
            <person name="Tritt A."/>
            <person name="Adam C."/>
            <person name="Daum C."/>
            <person name="Floudas D."/>
            <person name="Sun H."/>
            <person name="Yadav J.S."/>
            <person name="Pangilinan J."/>
            <person name="Larsson K.H."/>
            <person name="Matsuura K."/>
            <person name="Barry K."/>
            <person name="Labutti K."/>
            <person name="Kuo R."/>
            <person name="Ohm R.A."/>
            <person name="Bhattacharya S.S."/>
            <person name="Shirouzu T."/>
            <person name="Yoshinaga Y."/>
            <person name="Martin F.M."/>
            <person name="Grigoriev I.V."/>
            <person name="Hibbett D.S."/>
        </authorList>
    </citation>
    <scope>NUCLEOTIDE SEQUENCE [LARGE SCALE GENOMIC DNA]</scope>
    <source>
        <strain evidence="2 3">HHB12029</strain>
    </source>
</reference>
<name>A0A165PBQ2_EXIGL</name>
<feature type="compositionally biased region" description="Basic residues" evidence="1">
    <location>
        <begin position="13"/>
        <end position="27"/>
    </location>
</feature>
<feature type="region of interest" description="Disordered" evidence="1">
    <location>
        <begin position="1"/>
        <end position="154"/>
    </location>
</feature>